<reference evidence="7 8" key="1">
    <citation type="submission" date="2019-03" db="EMBL/GenBank/DDBJ databases">
        <title>Draft Genome Sequence of Massilia arenosa sp. nov., a Novel Massilia Species Isolated from a Sandy-loam Maize Soil.</title>
        <authorList>
            <person name="Raths R."/>
            <person name="Peta V."/>
            <person name="Bucking H."/>
        </authorList>
    </citation>
    <scope>NUCLEOTIDE SEQUENCE [LARGE SCALE GENOMIC DNA]</scope>
    <source>
        <strain evidence="7 8">MC02</strain>
    </source>
</reference>
<dbReference type="AlphaFoldDB" id="A0A4Y9S6U0"/>
<dbReference type="EMBL" id="SPVF01000190">
    <property type="protein sequence ID" value="TFW17211.1"/>
    <property type="molecule type" value="Genomic_DNA"/>
</dbReference>
<feature type="domain" description="HTH tetR-type" evidence="6">
    <location>
        <begin position="15"/>
        <end position="75"/>
    </location>
</feature>
<organism evidence="7 8">
    <name type="scientific">Zemynaea arenosa</name>
    <dbReference type="NCBI Taxonomy" id="2561931"/>
    <lineage>
        <taxon>Bacteria</taxon>
        <taxon>Pseudomonadati</taxon>
        <taxon>Pseudomonadota</taxon>
        <taxon>Betaproteobacteria</taxon>
        <taxon>Burkholderiales</taxon>
        <taxon>Oxalobacteraceae</taxon>
        <taxon>Telluria group</taxon>
        <taxon>Zemynaea</taxon>
    </lineage>
</organism>
<dbReference type="InterPro" id="IPR050109">
    <property type="entry name" value="HTH-type_TetR-like_transc_reg"/>
</dbReference>
<proteinExistence type="predicted"/>
<feature type="DNA-binding region" description="H-T-H motif" evidence="5">
    <location>
        <begin position="38"/>
        <end position="57"/>
    </location>
</feature>
<dbReference type="SUPFAM" id="SSF48498">
    <property type="entry name" value="Tetracyclin repressor-like, C-terminal domain"/>
    <property type="match status" value="1"/>
</dbReference>
<evidence type="ECO:0000313" key="8">
    <source>
        <dbReference type="Proteomes" id="UP000298438"/>
    </source>
</evidence>
<evidence type="ECO:0000256" key="5">
    <source>
        <dbReference type="PROSITE-ProRule" id="PRU00335"/>
    </source>
</evidence>
<dbReference type="GO" id="GO:0003700">
    <property type="term" value="F:DNA-binding transcription factor activity"/>
    <property type="evidence" value="ECO:0007669"/>
    <property type="project" value="TreeGrafter"/>
</dbReference>
<keyword evidence="3 5" id="KW-0238">DNA-binding</keyword>
<dbReference type="Pfam" id="PF09209">
    <property type="entry name" value="CecR_C"/>
    <property type="match status" value="1"/>
</dbReference>
<dbReference type="Pfam" id="PF00440">
    <property type="entry name" value="TetR_N"/>
    <property type="match status" value="1"/>
</dbReference>
<dbReference type="InterPro" id="IPR001647">
    <property type="entry name" value="HTH_TetR"/>
</dbReference>
<evidence type="ECO:0000313" key="7">
    <source>
        <dbReference type="EMBL" id="TFW17211.1"/>
    </source>
</evidence>
<dbReference type="Gene3D" id="1.10.357.10">
    <property type="entry name" value="Tetracycline Repressor, domain 2"/>
    <property type="match status" value="1"/>
</dbReference>
<dbReference type="PANTHER" id="PTHR30055">
    <property type="entry name" value="HTH-TYPE TRANSCRIPTIONAL REGULATOR RUTR"/>
    <property type="match status" value="1"/>
</dbReference>
<dbReference type="PANTHER" id="PTHR30055:SF234">
    <property type="entry name" value="HTH-TYPE TRANSCRIPTIONAL REGULATOR BETI"/>
    <property type="match status" value="1"/>
</dbReference>
<dbReference type="GO" id="GO:0000976">
    <property type="term" value="F:transcription cis-regulatory region binding"/>
    <property type="evidence" value="ECO:0007669"/>
    <property type="project" value="TreeGrafter"/>
</dbReference>
<dbReference type="SUPFAM" id="SSF46689">
    <property type="entry name" value="Homeodomain-like"/>
    <property type="match status" value="1"/>
</dbReference>
<dbReference type="PROSITE" id="PS50977">
    <property type="entry name" value="HTH_TETR_2"/>
    <property type="match status" value="1"/>
</dbReference>
<dbReference type="InterPro" id="IPR015292">
    <property type="entry name" value="Tscrpt_reg_YbiH_C"/>
</dbReference>
<comment type="caution">
    <text evidence="7">The sequence shown here is derived from an EMBL/GenBank/DDBJ whole genome shotgun (WGS) entry which is preliminary data.</text>
</comment>
<name>A0A4Y9S6U0_9BURK</name>
<evidence type="ECO:0000259" key="6">
    <source>
        <dbReference type="PROSITE" id="PS50977"/>
    </source>
</evidence>
<dbReference type="InterPro" id="IPR009057">
    <property type="entry name" value="Homeodomain-like_sf"/>
</dbReference>
<evidence type="ECO:0000256" key="4">
    <source>
        <dbReference type="ARBA" id="ARBA00023163"/>
    </source>
</evidence>
<dbReference type="PROSITE" id="PS01081">
    <property type="entry name" value="HTH_TETR_1"/>
    <property type="match status" value="1"/>
</dbReference>
<keyword evidence="8" id="KW-1185">Reference proteome</keyword>
<evidence type="ECO:0000256" key="2">
    <source>
        <dbReference type="ARBA" id="ARBA00023015"/>
    </source>
</evidence>
<dbReference type="InterPro" id="IPR036271">
    <property type="entry name" value="Tet_transcr_reg_TetR-rel_C_sf"/>
</dbReference>
<dbReference type="PRINTS" id="PR00455">
    <property type="entry name" value="HTHTETR"/>
</dbReference>
<dbReference type="InterPro" id="IPR023772">
    <property type="entry name" value="DNA-bd_HTH_TetR-type_CS"/>
</dbReference>
<dbReference type="Proteomes" id="UP000298438">
    <property type="component" value="Unassembled WGS sequence"/>
</dbReference>
<keyword evidence="2" id="KW-0805">Transcription regulation</keyword>
<evidence type="ECO:0000256" key="3">
    <source>
        <dbReference type="ARBA" id="ARBA00023125"/>
    </source>
</evidence>
<dbReference type="RefSeq" id="WP_135208028.1">
    <property type="nucleotide sequence ID" value="NZ_SPVF01000190.1"/>
</dbReference>
<evidence type="ECO:0000256" key="1">
    <source>
        <dbReference type="ARBA" id="ARBA00022491"/>
    </source>
</evidence>
<keyword evidence="4" id="KW-0804">Transcription</keyword>
<keyword evidence="1" id="KW-0678">Repressor</keyword>
<sequence length="225" mass="25159">MEKDKYTTRIRSDGAQSRERLLLAAMKLFAERGFASVSTREIALAAGANVAAISYYFGDKAGLYRAAFREYDPNTPEAFAAWTRPDATLREALAAFYGQVLAPLKQGDIARLCMRLWFREVLEPTGLWHEEIENDIRPAFAGLVAVLLRHLNLKKSDDDIDRLAFCLVGQAMHMMVGLDVIEKITPRLLGSDAAIDSWIARMVDFGEGMVKTEQARRKAAMKKTA</sequence>
<accession>A0A4Y9S6U0</accession>
<protein>
    <submittedName>
        <fullName evidence="7">DUF1956 domain-containing protein</fullName>
    </submittedName>
</protein>
<gene>
    <name evidence="7" type="ORF">E4L96_14965</name>
</gene>
<dbReference type="OrthoDB" id="9789566at2"/>